<dbReference type="Proteomes" id="UP001596135">
    <property type="component" value="Unassembled WGS sequence"/>
</dbReference>
<accession>A0ABW1LGC5</accession>
<keyword evidence="1" id="KW-0812">Transmembrane</keyword>
<gene>
    <name evidence="2" type="ORF">ACFPYL_05520</name>
</gene>
<organism evidence="2 3">
    <name type="scientific">Nocardioides hankookensis</name>
    <dbReference type="NCBI Taxonomy" id="443157"/>
    <lineage>
        <taxon>Bacteria</taxon>
        <taxon>Bacillati</taxon>
        <taxon>Actinomycetota</taxon>
        <taxon>Actinomycetes</taxon>
        <taxon>Propionibacteriales</taxon>
        <taxon>Nocardioidaceae</taxon>
        <taxon>Nocardioides</taxon>
    </lineage>
</organism>
<evidence type="ECO:0000256" key="1">
    <source>
        <dbReference type="SAM" id="Phobius"/>
    </source>
</evidence>
<proteinExistence type="predicted"/>
<keyword evidence="3" id="KW-1185">Reference proteome</keyword>
<dbReference type="EMBL" id="JBHSRJ010000003">
    <property type="protein sequence ID" value="MFC6042519.1"/>
    <property type="molecule type" value="Genomic_DNA"/>
</dbReference>
<dbReference type="RefSeq" id="WP_379151389.1">
    <property type="nucleotide sequence ID" value="NZ_JBHSRJ010000003.1"/>
</dbReference>
<comment type="caution">
    <text evidence="2">The sequence shown here is derived from an EMBL/GenBank/DDBJ whole genome shotgun (WGS) entry which is preliminary data.</text>
</comment>
<name>A0ABW1LGC5_9ACTN</name>
<feature type="transmembrane region" description="Helical" evidence="1">
    <location>
        <begin position="45"/>
        <end position="63"/>
    </location>
</feature>
<evidence type="ECO:0000313" key="3">
    <source>
        <dbReference type="Proteomes" id="UP001596135"/>
    </source>
</evidence>
<evidence type="ECO:0008006" key="4">
    <source>
        <dbReference type="Google" id="ProtNLM"/>
    </source>
</evidence>
<reference evidence="3" key="1">
    <citation type="journal article" date="2019" name="Int. J. Syst. Evol. Microbiol.">
        <title>The Global Catalogue of Microorganisms (GCM) 10K type strain sequencing project: providing services to taxonomists for standard genome sequencing and annotation.</title>
        <authorList>
            <consortium name="The Broad Institute Genomics Platform"/>
            <consortium name="The Broad Institute Genome Sequencing Center for Infectious Disease"/>
            <person name="Wu L."/>
            <person name="Ma J."/>
        </authorList>
    </citation>
    <scope>NUCLEOTIDE SEQUENCE [LARGE SCALE GENOMIC DNA]</scope>
    <source>
        <strain evidence="3">CCUG 54522</strain>
    </source>
</reference>
<keyword evidence="1" id="KW-0472">Membrane</keyword>
<protein>
    <recommendedName>
        <fullName evidence="4">Integral membrane protein</fullName>
    </recommendedName>
</protein>
<evidence type="ECO:0000313" key="2">
    <source>
        <dbReference type="EMBL" id="MFC6042519.1"/>
    </source>
</evidence>
<feature type="transmembrane region" description="Helical" evidence="1">
    <location>
        <begin position="20"/>
        <end position="39"/>
    </location>
</feature>
<sequence length="191" mass="20482">MVARDRVAVPRLTSRSATTWLSVVAAVVGVVGVVVWALLTQPRGNQVAAVVALVVLGSLLGFLMGRRSWLDRTAGTVGRDVWGALPRVVRWADADRVRVRSNRSGQAVLEVRGAGARTSLYLPLVALDLGGDRCQSAPFLRTVADEIDRWAPGRSGVVRTLRDQAEHLEQGGTVSDSPLALRYLALAGHQT</sequence>
<keyword evidence="1" id="KW-1133">Transmembrane helix</keyword>